<proteinExistence type="predicted"/>
<sequence>MYASIESISVICSPVFLCLFIFLYRIGLCTYYTTYLHISTYSYTSYLKSSIFFANFLVHLLLSCLLLPPLHYSSSLLLLFFLFGFFLFAVTITHHLDVLVISFDFFNLFL</sequence>
<evidence type="ECO:0000256" key="1">
    <source>
        <dbReference type="SAM" id="Phobius"/>
    </source>
</evidence>
<keyword evidence="1" id="KW-0472">Membrane</keyword>
<feature type="transmembrane region" description="Helical" evidence="1">
    <location>
        <begin position="76"/>
        <end position="96"/>
    </location>
</feature>
<reference evidence="2" key="1">
    <citation type="submission" date="2021-05" db="EMBL/GenBank/DDBJ databases">
        <authorList>
            <person name="Alioto T."/>
            <person name="Alioto T."/>
            <person name="Gomez Garrido J."/>
        </authorList>
    </citation>
    <scope>NUCLEOTIDE SEQUENCE</scope>
</reference>
<feature type="transmembrane region" description="Helical" evidence="1">
    <location>
        <begin position="46"/>
        <end position="67"/>
    </location>
</feature>
<accession>A0A8D8QJ83</accession>
<dbReference type="AlphaFoldDB" id="A0A8D8QJ83"/>
<feature type="transmembrane region" description="Helical" evidence="1">
    <location>
        <begin position="7"/>
        <end position="26"/>
    </location>
</feature>
<keyword evidence="1" id="KW-1133">Transmembrane helix</keyword>
<evidence type="ECO:0000313" key="2">
    <source>
        <dbReference type="EMBL" id="CAG6632681.1"/>
    </source>
</evidence>
<protein>
    <submittedName>
        <fullName evidence="2">Uncharacterized protein</fullName>
    </submittedName>
</protein>
<dbReference type="EMBL" id="HBUF01080419">
    <property type="protein sequence ID" value="CAG6632681.1"/>
    <property type="molecule type" value="Transcribed_RNA"/>
</dbReference>
<organism evidence="2">
    <name type="scientific">Cacopsylla melanoneura</name>
    <dbReference type="NCBI Taxonomy" id="428564"/>
    <lineage>
        <taxon>Eukaryota</taxon>
        <taxon>Metazoa</taxon>
        <taxon>Ecdysozoa</taxon>
        <taxon>Arthropoda</taxon>
        <taxon>Hexapoda</taxon>
        <taxon>Insecta</taxon>
        <taxon>Pterygota</taxon>
        <taxon>Neoptera</taxon>
        <taxon>Paraneoptera</taxon>
        <taxon>Hemiptera</taxon>
        <taxon>Sternorrhyncha</taxon>
        <taxon>Psylloidea</taxon>
        <taxon>Psyllidae</taxon>
        <taxon>Psyllinae</taxon>
        <taxon>Cacopsylla</taxon>
    </lineage>
</organism>
<keyword evidence="1" id="KW-0812">Transmembrane</keyword>
<name>A0A8D8QJ83_9HEMI</name>